<feature type="compositionally biased region" description="Polar residues" evidence="1">
    <location>
        <begin position="60"/>
        <end position="78"/>
    </location>
</feature>
<feature type="region of interest" description="Disordered" evidence="1">
    <location>
        <begin position="512"/>
        <end position="587"/>
    </location>
</feature>
<feature type="compositionally biased region" description="Low complexity" evidence="1">
    <location>
        <begin position="362"/>
        <end position="382"/>
    </location>
</feature>
<name>A0A1B9I463_9TREE</name>
<reference evidence="2" key="2">
    <citation type="submission" date="2016-07" db="EMBL/GenBank/DDBJ databases">
        <title>Evolution of pathogenesis and genome organization in the Tremellales.</title>
        <authorList>
            <person name="Cuomo C."/>
            <person name="Litvintseva A."/>
            <person name="Heitman J."/>
            <person name="Chen Y."/>
            <person name="Sun S."/>
            <person name="Springer D."/>
            <person name="Dromer F."/>
            <person name="Young S."/>
            <person name="Zeng Q."/>
            <person name="Chapman S."/>
            <person name="Gujja S."/>
            <person name="Saif S."/>
            <person name="Birren B."/>
        </authorList>
    </citation>
    <scope>NUCLEOTIDE SEQUENCE</scope>
    <source>
        <strain evidence="2">CBS 10737</strain>
    </source>
</reference>
<gene>
    <name evidence="2" type="ORF">I206_03635</name>
</gene>
<feature type="compositionally biased region" description="Basic and acidic residues" evidence="1">
    <location>
        <begin position="554"/>
        <end position="563"/>
    </location>
</feature>
<feature type="region of interest" description="Disordered" evidence="1">
    <location>
        <begin position="1"/>
        <end position="118"/>
    </location>
</feature>
<feature type="compositionally biased region" description="Basic and acidic residues" evidence="1">
    <location>
        <begin position="574"/>
        <end position="587"/>
    </location>
</feature>
<dbReference type="OrthoDB" id="2507488at2759"/>
<protein>
    <submittedName>
        <fullName evidence="2">Uncharacterized protein</fullName>
    </submittedName>
</protein>
<feature type="compositionally biased region" description="Pro residues" evidence="1">
    <location>
        <begin position="1"/>
        <end position="10"/>
    </location>
</feature>
<feature type="compositionally biased region" description="Low complexity" evidence="1">
    <location>
        <begin position="98"/>
        <end position="109"/>
    </location>
</feature>
<evidence type="ECO:0000256" key="1">
    <source>
        <dbReference type="SAM" id="MobiDB-lite"/>
    </source>
</evidence>
<feature type="compositionally biased region" description="Basic and acidic residues" evidence="1">
    <location>
        <begin position="512"/>
        <end position="528"/>
    </location>
</feature>
<dbReference type="AlphaFoldDB" id="A0A1B9I463"/>
<organism evidence="2">
    <name type="scientific">Kwoniella pini CBS 10737</name>
    <dbReference type="NCBI Taxonomy" id="1296096"/>
    <lineage>
        <taxon>Eukaryota</taxon>
        <taxon>Fungi</taxon>
        <taxon>Dikarya</taxon>
        <taxon>Basidiomycota</taxon>
        <taxon>Agaricomycotina</taxon>
        <taxon>Tremellomycetes</taxon>
        <taxon>Tremellales</taxon>
        <taxon>Cryptococcaceae</taxon>
        <taxon>Kwoniella</taxon>
    </lineage>
</organism>
<feature type="compositionally biased region" description="Basic and acidic residues" evidence="1">
    <location>
        <begin position="85"/>
        <end position="97"/>
    </location>
</feature>
<feature type="compositionally biased region" description="Acidic residues" evidence="1">
    <location>
        <begin position="529"/>
        <end position="553"/>
    </location>
</feature>
<feature type="compositionally biased region" description="Basic residues" evidence="1">
    <location>
        <begin position="390"/>
        <end position="400"/>
    </location>
</feature>
<evidence type="ECO:0000313" key="2">
    <source>
        <dbReference type="EMBL" id="OCF50316.1"/>
    </source>
</evidence>
<sequence length="587" mass="65873">MSGEQPPPPFFAVNPGSTHNADPLYDNDLCQNFAIENSYGGDDQDGWSGGVGKKRKIPINNLQSTSHPLNDQESTFTHGNMKRPATPDDLHSVDNDHPSSSSDDISPNDGTLVNGGGPLVRKKLRLSPARRLIQWKKELFVKRKANFITLYLDAQTALSQTGITNQPNQNQTKPINDTKIPVINNTKSAIIGESNGKINKSTRKTNFPDVSEFEKLLPALEDINISSWTPDRQGWKSNQPLLPTTWRIPIYKRSLEKKKKVERKGWFPEGSFEFELETKASTSLRSKAKEQSALLKLANELRSLIITANKTTSLVTTTTTTTSTSADIANEEDRLPSKTRRKLANKDTNIPTSTSTADPKEMSQPMSQSQSQDSNETKTTANGGIGGNTNKKKPKKKKRSVLANQSNPHHVDNYRPSRTVSPHGDPYEPYASHMSLFNPPPIMFLATRPKRRVTNSNGEEVMMNMDIRPNEDDFICCFCEYDLYYSTEAQRKKAIRRRRKEIKRKELIKSKAKNVAEGKKGSLRHDSESEYESQEGEDEYDDEEDDDAFAGDDGDCHGDDGHGRCTCGRRVKKQKPDKDRDRDKDDG</sequence>
<feature type="compositionally biased region" description="Polar residues" evidence="1">
    <location>
        <begin position="346"/>
        <end position="357"/>
    </location>
</feature>
<dbReference type="EMBL" id="KI894010">
    <property type="protein sequence ID" value="OCF50316.1"/>
    <property type="molecule type" value="Genomic_DNA"/>
</dbReference>
<reference evidence="2" key="1">
    <citation type="submission" date="2013-07" db="EMBL/GenBank/DDBJ databases">
        <title>The Genome Sequence of Cryptococcus pinus CBS10737.</title>
        <authorList>
            <consortium name="The Broad Institute Genome Sequencing Platform"/>
            <person name="Cuomo C."/>
            <person name="Litvintseva A."/>
            <person name="Chen Y."/>
            <person name="Heitman J."/>
            <person name="Sun S."/>
            <person name="Springer D."/>
            <person name="Dromer F."/>
            <person name="Young S.K."/>
            <person name="Zeng Q."/>
            <person name="Gargeya S."/>
            <person name="Fitzgerald M."/>
            <person name="Abouelleil A."/>
            <person name="Alvarado L."/>
            <person name="Berlin A.M."/>
            <person name="Chapman S.B."/>
            <person name="Dewar J."/>
            <person name="Goldberg J."/>
            <person name="Griggs A."/>
            <person name="Gujja S."/>
            <person name="Hansen M."/>
            <person name="Howarth C."/>
            <person name="Imamovic A."/>
            <person name="Larimer J."/>
            <person name="McCowan C."/>
            <person name="Murphy C."/>
            <person name="Pearson M."/>
            <person name="Priest M."/>
            <person name="Roberts A."/>
            <person name="Saif S."/>
            <person name="Shea T."/>
            <person name="Sykes S."/>
            <person name="Wortman J."/>
            <person name="Nusbaum C."/>
            <person name="Birren B."/>
        </authorList>
    </citation>
    <scope>NUCLEOTIDE SEQUENCE [LARGE SCALE GENOMIC DNA]</scope>
    <source>
        <strain evidence="2">CBS 10737</strain>
    </source>
</reference>
<feature type="region of interest" description="Disordered" evidence="1">
    <location>
        <begin position="324"/>
        <end position="425"/>
    </location>
</feature>
<proteinExistence type="predicted"/>
<accession>A0A1B9I463</accession>